<evidence type="ECO:0000256" key="1">
    <source>
        <dbReference type="ARBA" id="ARBA00023015"/>
    </source>
</evidence>
<dbReference type="Pfam" id="PF00440">
    <property type="entry name" value="TetR_N"/>
    <property type="match status" value="1"/>
</dbReference>
<keyword evidence="2 4" id="KW-0238">DNA-binding</keyword>
<evidence type="ECO:0000256" key="2">
    <source>
        <dbReference type="ARBA" id="ARBA00023125"/>
    </source>
</evidence>
<dbReference type="PRINTS" id="PR00455">
    <property type="entry name" value="HTHTETR"/>
</dbReference>
<dbReference type="InterPro" id="IPR001647">
    <property type="entry name" value="HTH_TetR"/>
</dbReference>
<evidence type="ECO:0000256" key="3">
    <source>
        <dbReference type="ARBA" id="ARBA00023163"/>
    </source>
</evidence>
<evidence type="ECO:0000313" key="6">
    <source>
        <dbReference type="EMBL" id="GLB84238.1"/>
    </source>
</evidence>
<feature type="DNA-binding region" description="H-T-H motif" evidence="4">
    <location>
        <begin position="36"/>
        <end position="55"/>
    </location>
</feature>
<dbReference type="Proteomes" id="UP001165663">
    <property type="component" value="Unassembled WGS sequence"/>
</dbReference>
<evidence type="ECO:0000256" key="4">
    <source>
        <dbReference type="PROSITE-ProRule" id="PRU00335"/>
    </source>
</evidence>
<sequence length="198" mass="21352">MTIDGAVDVPADLTAKARIRNAALELFAEKGAANTSIREVAAEAGITHGLVVHHFSNKDGLRRAVRQHVFELLRQALESVPAEGGAQQIRHARDSSVDRLLTAKPALMTYLRRAMLDPVESDPELVAMLADFTLAEVRSLRSRGLAGTETPDYLQAMAVMIRELGPRLLAPVAQQFWGCLAGEHAGPAPSLEVAMKPS</sequence>
<dbReference type="GO" id="GO:0003700">
    <property type="term" value="F:DNA-binding transcription factor activity"/>
    <property type="evidence" value="ECO:0007669"/>
    <property type="project" value="TreeGrafter"/>
</dbReference>
<comment type="caution">
    <text evidence="7">The sequence shown here is derived from an EMBL/GenBank/DDBJ whole genome shotgun (WGS) entry which is preliminary data.</text>
</comment>
<name>A0A9P3UVZ2_9MYCO</name>
<dbReference type="PROSITE" id="PS50977">
    <property type="entry name" value="HTH_TETR_2"/>
    <property type="match status" value="1"/>
</dbReference>
<dbReference type="InterPro" id="IPR009057">
    <property type="entry name" value="Homeodomain-like_sf"/>
</dbReference>
<keyword evidence="3" id="KW-0804">Transcription</keyword>
<keyword evidence="1" id="KW-0805">Transcription regulation</keyword>
<dbReference type="InterPro" id="IPR050109">
    <property type="entry name" value="HTH-type_TetR-like_transc_reg"/>
</dbReference>
<dbReference type="SUPFAM" id="SSF46689">
    <property type="entry name" value="Homeodomain-like"/>
    <property type="match status" value="1"/>
</dbReference>
<dbReference type="GeneID" id="83629043"/>
<evidence type="ECO:0000313" key="7">
    <source>
        <dbReference type="EMBL" id="GLD32430.1"/>
    </source>
</evidence>
<evidence type="ECO:0000259" key="5">
    <source>
        <dbReference type="PROSITE" id="PS50977"/>
    </source>
</evidence>
<feature type="domain" description="HTH tetR-type" evidence="5">
    <location>
        <begin position="13"/>
        <end position="73"/>
    </location>
</feature>
<protein>
    <submittedName>
        <fullName evidence="7">Transcriptional regulator, TetR family protein</fullName>
    </submittedName>
</protein>
<dbReference type="Gene3D" id="1.10.357.10">
    <property type="entry name" value="Tetracycline Repressor, domain 2"/>
    <property type="match status" value="1"/>
</dbReference>
<dbReference type="EMBL" id="BRXE01000044">
    <property type="protein sequence ID" value="GLB84238.1"/>
    <property type="molecule type" value="Genomic_DNA"/>
</dbReference>
<proteinExistence type="predicted"/>
<dbReference type="RefSeq" id="WP_236982700.1">
    <property type="nucleotide sequence ID" value="NZ_BRXE01000044.1"/>
</dbReference>
<dbReference type="EMBL" id="BRZI01000043">
    <property type="protein sequence ID" value="GLD32430.1"/>
    <property type="molecule type" value="Genomic_DNA"/>
</dbReference>
<dbReference type="AlphaFoldDB" id="A0A9P3UVZ2"/>
<dbReference type="GO" id="GO:0000976">
    <property type="term" value="F:transcription cis-regulatory region binding"/>
    <property type="evidence" value="ECO:0007669"/>
    <property type="project" value="TreeGrafter"/>
</dbReference>
<dbReference type="Proteomes" id="UP001064782">
    <property type="component" value="Unassembled WGS sequence"/>
</dbReference>
<keyword evidence="8" id="KW-1185">Reference proteome</keyword>
<accession>A0A9P3UVZ2</accession>
<gene>
    <name evidence="7" type="ORF">Mkiyose1413_43130</name>
    <name evidence="6" type="ORF">SRL2020028_34940</name>
</gene>
<dbReference type="PANTHER" id="PTHR30055">
    <property type="entry name" value="HTH-TYPE TRANSCRIPTIONAL REGULATOR RUTR"/>
    <property type="match status" value="1"/>
</dbReference>
<organism evidence="7 8">
    <name type="scientific">Mycobacterium kiyosense</name>
    <dbReference type="NCBI Taxonomy" id="2871094"/>
    <lineage>
        <taxon>Bacteria</taxon>
        <taxon>Bacillati</taxon>
        <taxon>Actinomycetota</taxon>
        <taxon>Actinomycetes</taxon>
        <taxon>Mycobacteriales</taxon>
        <taxon>Mycobacteriaceae</taxon>
        <taxon>Mycobacterium</taxon>
    </lineage>
</organism>
<dbReference type="PANTHER" id="PTHR30055:SF234">
    <property type="entry name" value="HTH-TYPE TRANSCRIPTIONAL REGULATOR BETI"/>
    <property type="match status" value="1"/>
</dbReference>
<reference evidence="7" key="1">
    <citation type="submission" date="2022-08" db="EMBL/GenBank/DDBJ databases">
        <title>Mycobacterium kiyosense sp. nov., scotochromogenic slow-glowing species isolated from respiratory specimens.</title>
        <authorList>
            <person name="Fukano H."/>
            <person name="Kazumi Y."/>
            <person name="Sakagami N."/>
            <person name="Ato M."/>
            <person name="Mitarai S."/>
            <person name="Hoshino Y."/>
        </authorList>
    </citation>
    <scope>NUCLEOTIDE SEQUENCE</scope>
    <source>
        <strain evidence="7">1413</strain>
        <strain evidence="6">SRL2020-028</strain>
    </source>
</reference>
<evidence type="ECO:0000313" key="8">
    <source>
        <dbReference type="Proteomes" id="UP001064782"/>
    </source>
</evidence>